<dbReference type="VEuPathDB" id="PlasmoDB:PRELSG_1442000"/>
<dbReference type="InterPro" id="IPR040371">
    <property type="entry name" value="RMC1"/>
</dbReference>
<keyword evidence="4" id="KW-1185">Reference proteome</keyword>
<evidence type="ECO:0000313" key="3">
    <source>
        <dbReference type="EMBL" id="CRH02686.1"/>
    </source>
</evidence>
<feature type="compositionally biased region" description="Basic and acidic residues" evidence="1">
    <location>
        <begin position="596"/>
        <end position="613"/>
    </location>
</feature>
<dbReference type="Proteomes" id="UP000220158">
    <property type="component" value="Chromosome 14"/>
</dbReference>
<dbReference type="PANTHER" id="PTHR12897">
    <property type="entry name" value="COLON CANCER-ASSOCIATED PROTEIN MIC1"/>
    <property type="match status" value="1"/>
</dbReference>
<feature type="region of interest" description="Disordered" evidence="1">
    <location>
        <begin position="1"/>
        <end position="47"/>
    </location>
</feature>
<dbReference type="Pfam" id="PF07035">
    <property type="entry name" value="RMC1_C"/>
    <property type="match status" value="1"/>
</dbReference>
<protein>
    <recommendedName>
        <fullName evidence="2">Mic1 domain-containing protein</fullName>
    </recommendedName>
</protein>
<organism evidence="3 4">
    <name type="scientific">Plasmodium relictum</name>
    <dbReference type="NCBI Taxonomy" id="85471"/>
    <lineage>
        <taxon>Eukaryota</taxon>
        <taxon>Sar</taxon>
        <taxon>Alveolata</taxon>
        <taxon>Apicomplexa</taxon>
        <taxon>Aconoidasida</taxon>
        <taxon>Haemosporida</taxon>
        <taxon>Plasmodiidae</taxon>
        <taxon>Plasmodium</taxon>
        <taxon>Plasmodium (Haemamoeba)</taxon>
    </lineage>
</organism>
<dbReference type="EMBL" id="LN835309">
    <property type="protein sequence ID" value="CRH02686.1"/>
    <property type="molecule type" value="Genomic_DNA"/>
</dbReference>
<feature type="region of interest" description="Disordered" evidence="1">
    <location>
        <begin position="596"/>
        <end position="626"/>
    </location>
</feature>
<dbReference type="AlphaFoldDB" id="A0A1J1HC63"/>
<dbReference type="OrthoDB" id="264532at2759"/>
<evidence type="ECO:0000256" key="1">
    <source>
        <dbReference type="SAM" id="MobiDB-lite"/>
    </source>
</evidence>
<dbReference type="RefSeq" id="XP_028535206.1">
    <property type="nucleotide sequence ID" value="XM_028679498.1"/>
</dbReference>
<accession>A0A1J1HC63</accession>
<dbReference type="GeneID" id="39738852"/>
<proteinExistence type="predicted"/>
<dbReference type="InterPro" id="IPR009755">
    <property type="entry name" value="RMC1_C"/>
</dbReference>
<dbReference type="KEGG" id="prel:PRELSG_1442000"/>
<dbReference type="GO" id="GO:0035658">
    <property type="term" value="C:Mon1-Ccz1 complex"/>
    <property type="evidence" value="ECO:0007669"/>
    <property type="project" value="InterPro"/>
</dbReference>
<feature type="compositionally biased region" description="Polar residues" evidence="1">
    <location>
        <begin position="616"/>
        <end position="625"/>
    </location>
</feature>
<dbReference type="GO" id="GO:0031902">
    <property type="term" value="C:late endosome membrane"/>
    <property type="evidence" value="ECO:0007669"/>
    <property type="project" value="TreeGrafter"/>
</dbReference>
<feature type="compositionally biased region" description="Basic and acidic residues" evidence="1">
    <location>
        <begin position="18"/>
        <end position="37"/>
    </location>
</feature>
<feature type="domain" description="Mic1" evidence="2">
    <location>
        <begin position="620"/>
        <end position="764"/>
    </location>
</feature>
<dbReference type="GO" id="GO:0010506">
    <property type="term" value="P:regulation of autophagy"/>
    <property type="evidence" value="ECO:0007669"/>
    <property type="project" value="InterPro"/>
</dbReference>
<dbReference type="GO" id="GO:0005765">
    <property type="term" value="C:lysosomal membrane"/>
    <property type="evidence" value="ECO:0007669"/>
    <property type="project" value="TreeGrafter"/>
</dbReference>
<reference evidence="3 4" key="1">
    <citation type="submission" date="2015-04" db="EMBL/GenBank/DDBJ databases">
        <authorList>
            <consortium name="Pathogen Informatics"/>
        </authorList>
    </citation>
    <scope>NUCLEOTIDE SEQUENCE [LARGE SCALE GENOMIC DNA]</scope>
    <source>
        <strain evidence="3 4">SGS1</strain>
    </source>
</reference>
<dbReference type="PANTHER" id="PTHR12897:SF4">
    <property type="entry name" value="REGULATOR OF MON1-CCZ1 COMPLEX"/>
    <property type="match status" value="1"/>
</dbReference>
<gene>
    <name evidence="3" type="ORF">PRELSG_1442000</name>
</gene>
<sequence length="827" mass="97952">MNAPHLNKNENSLINETSLEKDKIINNETKENKKNEGNGESDEEKLSNELCEQNKKILRKTKKNTAISTYSPAYISEPIYQWEVSSHDRIFYDKINDFIIHQNVSTKALLVTDIKKNEENYNGVYVKFDKELCENICFCTNGSFFLYYCINPNKIEISDILNNHNIYLNVEINKLNEYEILSAFWLKNSNLKNKNENISSSDFVIVTDNSIEIFKISFDNLIITPLKKHFIKSQYCWYDENSSYIALLSNKSHVIFPYLLSNNNTIKLPKIELNILKNDNINKNDIEIITLYNETYCIHKDHKNGRISLRCLSSTLYFDYVLDLFYNGTIYTFSIDNLLVVFNNSNEKVYLFDIMYKKNKGNINSLSDQNNHTVNISYLTSPKSFKTQINFNHINFKSFNVLIDNHYGNVHKIKIDYDLLMLQICQHFSNLNTSVDVLLRRPNCKNRITEMFFLALENDIKIGDFLSIVNIINVTYRKIIERCAQKNSSSVTKTNKKIIQSLDHLLKNLGDKTLITERDIVADAFHPYMIKKYNLDKKETLFNFSLNFREIEKNKKNRSKAIREKNNSGEKYMLKYKIKKKNFEISKNNRNFDESRINKNLDENSNELKREDATNQEDNNNNVAKTNMKYELENNTNNDYKLNLDYSNFQNIPMFLIYVLEYMKSLLYLNILPNRILQTFIFDLCIFFKQDNCLRQLLQFYVISDSIEVTKRLFHYWKLTEHKWAYQFCLDMSLRLKEYEMVIHLFLSSKKYLNIISFIRNYNLFDYPISVIFQAIENDFDSPDKYIILNHVILSLSNWINDSEKDPVKFPLPNLQNCEKWIKLVED</sequence>
<dbReference type="OMA" id="CQHFANL"/>
<evidence type="ECO:0000259" key="2">
    <source>
        <dbReference type="Pfam" id="PF07035"/>
    </source>
</evidence>
<evidence type="ECO:0000313" key="4">
    <source>
        <dbReference type="Proteomes" id="UP000220158"/>
    </source>
</evidence>
<name>A0A1J1HC63_PLARL</name>